<evidence type="ECO:0008006" key="4">
    <source>
        <dbReference type="Google" id="ProtNLM"/>
    </source>
</evidence>
<protein>
    <recommendedName>
        <fullName evidence="4">CBS domain-containing protein</fullName>
    </recommendedName>
</protein>
<evidence type="ECO:0000313" key="3">
    <source>
        <dbReference type="Proteomes" id="UP001331761"/>
    </source>
</evidence>
<name>A0AAN8J1T7_TRICO</name>
<reference evidence="1 3" key="1">
    <citation type="submission" date="2019-10" db="EMBL/GenBank/DDBJ databases">
        <title>Assembly and Annotation for the nematode Trichostrongylus colubriformis.</title>
        <authorList>
            <person name="Martin J."/>
        </authorList>
    </citation>
    <scope>NUCLEOTIDE SEQUENCE [LARGE SCALE GENOMIC DNA]</scope>
    <source>
        <strain evidence="1">G859</strain>
        <tissue evidence="1">Whole worm</tissue>
    </source>
</reference>
<dbReference type="Proteomes" id="UP001331761">
    <property type="component" value="Unassembled WGS sequence"/>
</dbReference>
<accession>A0AAN8J1T7</accession>
<sequence length="128" mass="14787">MSIDHRSTVQQFMSQIDDSRKQMRYVLAAQKGEAVMQEMMKGDHHLCAVIKFSYGRYRVIGIITFEDVIEEVFGDIEDDSDKMWNNRRAGIHKDQQTLDWFRTSETERSSGLGVNATLRLIQVLDGLT</sequence>
<dbReference type="AlphaFoldDB" id="A0AAN8J1T7"/>
<dbReference type="Gene3D" id="3.10.580.10">
    <property type="entry name" value="CBS-domain"/>
    <property type="match status" value="1"/>
</dbReference>
<gene>
    <name evidence="2" type="ORF">GCK32_018734</name>
    <name evidence="1" type="ORF">GCK32_018965</name>
</gene>
<evidence type="ECO:0000313" key="2">
    <source>
        <dbReference type="EMBL" id="KAK5976887.1"/>
    </source>
</evidence>
<comment type="caution">
    <text evidence="1">The sequence shown here is derived from an EMBL/GenBank/DDBJ whole genome shotgun (WGS) entry which is preliminary data.</text>
</comment>
<keyword evidence="3" id="KW-1185">Reference proteome</keyword>
<dbReference type="SUPFAM" id="SSF54631">
    <property type="entry name" value="CBS-domain pair"/>
    <property type="match status" value="1"/>
</dbReference>
<evidence type="ECO:0000313" key="1">
    <source>
        <dbReference type="EMBL" id="KAK5976654.1"/>
    </source>
</evidence>
<dbReference type="EMBL" id="WIXE01011596">
    <property type="protein sequence ID" value="KAK5976654.1"/>
    <property type="molecule type" value="Genomic_DNA"/>
</dbReference>
<organism evidence="1 3">
    <name type="scientific">Trichostrongylus colubriformis</name>
    <name type="common">Black scour worm</name>
    <dbReference type="NCBI Taxonomy" id="6319"/>
    <lineage>
        <taxon>Eukaryota</taxon>
        <taxon>Metazoa</taxon>
        <taxon>Ecdysozoa</taxon>
        <taxon>Nematoda</taxon>
        <taxon>Chromadorea</taxon>
        <taxon>Rhabditida</taxon>
        <taxon>Rhabditina</taxon>
        <taxon>Rhabditomorpha</taxon>
        <taxon>Strongyloidea</taxon>
        <taxon>Trichostrongylidae</taxon>
        <taxon>Trichostrongylus</taxon>
    </lineage>
</organism>
<proteinExistence type="predicted"/>
<dbReference type="EMBL" id="WIXE01011251">
    <property type="protein sequence ID" value="KAK5976887.1"/>
    <property type="molecule type" value="Genomic_DNA"/>
</dbReference>
<dbReference type="InterPro" id="IPR046342">
    <property type="entry name" value="CBS_dom_sf"/>
</dbReference>